<name>A0ABQ5D4E7_9ASTR</name>
<dbReference type="Gene3D" id="2.40.70.10">
    <property type="entry name" value="Acid Proteases"/>
    <property type="match status" value="1"/>
</dbReference>
<comment type="caution">
    <text evidence="2">The sequence shown here is derived from an EMBL/GenBank/DDBJ whole genome shotgun (WGS) entry which is preliminary data.</text>
</comment>
<feature type="compositionally biased region" description="Pro residues" evidence="1">
    <location>
        <begin position="47"/>
        <end position="65"/>
    </location>
</feature>
<evidence type="ECO:0000256" key="1">
    <source>
        <dbReference type="SAM" id="MobiDB-lite"/>
    </source>
</evidence>
<sequence length="676" mass="74933">MSTRSTSSNLFSPLRDPESLIRRRNLGEPSSLFDFEEVMSIPHNNQGPPPAGPPPPNNNGPPPMVRPNGPAPRSMEELCQPSINGRGGPIAPIPIQATDFGLRHHMIQQVQNTCQFHGLPGDDANRHIDKFLEITQHMKQNGVSDDALRLSLFPYSLTHHATAWHRDTINAAAGGTFMQKTPEECYELIENMTAHHNHWDTLAIQDETSRTISSNTTTESPEVVRQLEMTNKNFLDMMRQIQSVKSVSPKCETYGGPHSFTECPAVDGYTQEAAYATTVFFQMQSPSGSGSLRSNTVANPRGDVKAITTRSGVAYDGPTIPPTPSPLPNEVERETEVTKDKVQTTSLESTAHVQPLVVQEPIPEPKVALKPNHKPLHFDISFADTLLHMPKFAFTFKSLLSNKEKLFELANTSLNENCSAVLLKKFPKKLEEPDKFLIPCDFLKLDKCLALADLGASINLMPLSVWKKLSLSELTSTCMTLELANRSVPLILRRPFLRTTRALIDVHGEELTLRVNDEAITFKVGHATRYSHNYYDETVHQVNVIDVACEEYAQEVLGFLDSSMSGNPIPSDPIIATSSPSLTPFEGGDFILEEIKACLSNDSIPPGINDADFDLEGDIRLLEKLLNDDPSSSLPLKELNFEELKTIKSSINDPPELELKDLPSHLEYAFLEGTDK</sequence>
<reference evidence="2" key="2">
    <citation type="submission" date="2022-01" db="EMBL/GenBank/DDBJ databases">
        <authorList>
            <person name="Yamashiro T."/>
            <person name="Shiraishi A."/>
            <person name="Satake H."/>
            <person name="Nakayama K."/>
        </authorList>
    </citation>
    <scope>NUCLEOTIDE SEQUENCE</scope>
</reference>
<evidence type="ECO:0008006" key="4">
    <source>
        <dbReference type="Google" id="ProtNLM"/>
    </source>
</evidence>
<dbReference type="PANTHER" id="PTHR33067">
    <property type="entry name" value="RNA-DIRECTED DNA POLYMERASE-RELATED"/>
    <property type="match status" value="1"/>
</dbReference>
<feature type="region of interest" description="Disordered" evidence="1">
    <location>
        <begin position="312"/>
        <end position="331"/>
    </location>
</feature>
<gene>
    <name evidence="2" type="ORF">Tco_0923477</name>
</gene>
<protein>
    <recommendedName>
        <fullName evidence="4">Reverse transcriptase domain-containing protein</fullName>
    </recommendedName>
</protein>
<evidence type="ECO:0000313" key="2">
    <source>
        <dbReference type="EMBL" id="GJT33058.1"/>
    </source>
</evidence>
<organism evidence="2 3">
    <name type="scientific">Tanacetum coccineum</name>
    <dbReference type="NCBI Taxonomy" id="301880"/>
    <lineage>
        <taxon>Eukaryota</taxon>
        <taxon>Viridiplantae</taxon>
        <taxon>Streptophyta</taxon>
        <taxon>Embryophyta</taxon>
        <taxon>Tracheophyta</taxon>
        <taxon>Spermatophyta</taxon>
        <taxon>Magnoliopsida</taxon>
        <taxon>eudicotyledons</taxon>
        <taxon>Gunneridae</taxon>
        <taxon>Pentapetalae</taxon>
        <taxon>asterids</taxon>
        <taxon>campanulids</taxon>
        <taxon>Asterales</taxon>
        <taxon>Asteraceae</taxon>
        <taxon>Asteroideae</taxon>
        <taxon>Anthemideae</taxon>
        <taxon>Anthemidinae</taxon>
        <taxon>Tanacetum</taxon>
    </lineage>
</organism>
<dbReference type="PANTHER" id="PTHR33067:SF35">
    <property type="entry name" value="ASPARTIC PEPTIDASE DDI1-TYPE DOMAIN-CONTAINING PROTEIN"/>
    <property type="match status" value="1"/>
</dbReference>
<dbReference type="Proteomes" id="UP001151760">
    <property type="component" value="Unassembled WGS sequence"/>
</dbReference>
<dbReference type="InterPro" id="IPR021109">
    <property type="entry name" value="Peptidase_aspartic_dom_sf"/>
</dbReference>
<feature type="compositionally biased region" description="Polar residues" evidence="1">
    <location>
        <begin position="1"/>
        <end position="11"/>
    </location>
</feature>
<feature type="region of interest" description="Disordered" evidence="1">
    <location>
        <begin position="1"/>
        <end position="89"/>
    </location>
</feature>
<reference evidence="2" key="1">
    <citation type="journal article" date="2022" name="Int. J. Mol. Sci.">
        <title>Draft Genome of Tanacetum Coccineum: Genomic Comparison of Closely Related Tanacetum-Family Plants.</title>
        <authorList>
            <person name="Yamashiro T."/>
            <person name="Shiraishi A."/>
            <person name="Nakayama K."/>
            <person name="Satake H."/>
        </authorList>
    </citation>
    <scope>NUCLEOTIDE SEQUENCE</scope>
</reference>
<dbReference type="EMBL" id="BQNB010014845">
    <property type="protein sequence ID" value="GJT33058.1"/>
    <property type="molecule type" value="Genomic_DNA"/>
</dbReference>
<proteinExistence type="predicted"/>
<keyword evidence="3" id="KW-1185">Reference proteome</keyword>
<evidence type="ECO:0000313" key="3">
    <source>
        <dbReference type="Proteomes" id="UP001151760"/>
    </source>
</evidence>
<accession>A0ABQ5D4E7</accession>